<dbReference type="EC" id="2.7.8.31" evidence="9"/>
<dbReference type="InterPro" id="IPR003362">
    <property type="entry name" value="Bact_transf"/>
</dbReference>
<reference evidence="9" key="1">
    <citation type="journal article" date="2023" name="Comput. Struct. Biotechnol. J.">
        <title>Discovery of a novel marine Bacteroidetes with a rich repertoire of carbohydrate-active enzymes.</title>
        <authorList>
            <person name="Chen B."/>
            <person name="Liu G."/>
            <person name="Chen Q."/>
            <person name="Wang H."/>
            <person name="Liu L."/>
            <person name="Tang K."/>
        </authorList>
    </citation>
    <scope>NUCLEOTIDE SEQUENCE</scope>
    <source>
        <strain evidence="9">TK19036</strain>
    </source>
</reference>
<dbReference type="NCBIfam" id="TIGR03023">
    <property type="entry name" value="WcaJ_sugtrans"/>
    <property type="match status" value="1"/>
</dbReference>
<dbReference type="EMBL" id="CP120682">
    <property type="protein sequence ID" value="WKN36650.1"/>
    <property type="molecule type" value="Genomic_DNA"/>
</dbReference>
<feature type="transmembrane region" description="Helical" evidence="7">
    <location>
        <begin position="48"/>
        <end position="67"/>
    </location>
</feature>
<protein>
    <submittedName>
        <fullName evidence="9">Undecaprenyl-phosphate glucose phosphotransferase</fullName>
        <ecNumber evidence="9">2.7.8.31</ecNumber>
    </submittedName>
</protein>
<dbReference type="PANTHER" id="PTHR30576:SF0">
    <property type="entry name" value="UNDECAPRENYL-PHOSPHATE N-ACETYLGALACTOSAMINYL 1-PHOSPHATE TRANSFERASE-RELATED"/>
    <property type="match status" value="1"/>
</dbReference>
<dbReference type="InterPro" id="IPR017475">
    <property type="entry name" value="EPS_sugar_tfrase"/>
</dbReference>
<feature type="transmembrane region" description="Helical" evidence="7">
    <location>
        <begin position="113"/>
        <end position="136"/>
    </location>
</feature>
<comment type="similarity">
    <text evidence="2">Belongs to the bacterial sugar transferase family.</text>
</comment>
<feature type="transmembrane region" description="Helical" evidence="7">
    <location>
        <begin position="16"/>
        <end position="36"/>
    </location>
</feature>
<keyword evidence="5 7" id="KW-1133">Transmembrane helix</keyword>
<dbReference type="GO" id="GO:0089702">
    <property type="term" value="F:undecaprenyl-phosphate glucose phosphotransferase activity"/>
    <property type="evidence" value="ECO:0007669"/>
    <property type="project" value="UniProtKB-EC"/>
</dbReference>
<evidence type="ECO:0000256" key="4">
    <source>
        <dbReference type="ARBA" id="ARBA00022692"/>
    </source>
</evidence>
<gene>
    <name evidence="9" type="ORF">K4G66_30265</name>
</gene>
<dbReference type="NCBIfam" id="TIGR03025">
    <property type="entry name" value="EPS_sugtrans"/>
    <property type="match status" value="1"/>
</dbReference>
<accession>A0AA49GKN7</accession>
<keyword evidence="6 7" id="KW-0472">Membrane</keyword>
<evidence type="ECO:0000256" key="1">
    <source>
        <dbReference type="ARBA" id="ARBA00004141"/>
    </source>
</evidence>
<evidence type="ECO:0000256" key="5">
    <source>
        <dbReference type="ARBA" id="ARBA00022989"/>
    </source>
</evidence>
<feature type="transmembrane region" description="Helical" evidence="7">
    <location>
        <begin position="284"/>
        <end position="306"/>
    </location>
</feature>
<evidence type="ECO:0000259" key="8">
    <source>
        <dbReference type="Pfam" id="PF02397"/>
    </source>
</evidence>
<dbReference type="AlphaFoldDB" id="A0AA49GKN7"/>
<reference evidence="9" key="2">
    <citation type="journal article" date="2024" name="Antonie Van Leeuwenhoek">
        <title>Roseihalotalea indica gen. nov., sp. nov., a halophilic Bacteroidetes from mesopelagic Southwest Indian Ocean with higher carbohydrate metabolic potential.</title>
        <authorList>
            <person name="Chen B."/>
            <person name="Zhang M."/>
            <person name="Lin D."/>
            <person name="Ye J."/>
            <person name="Tang K."/>
        </authorList>
    </citation>
    <scope>NUCLEOTIDE SEQUENCE</scope>
    <source>
        <strain evidence="9">TK19036</strain>
    </source>
</reference>
<keyword evidence="4 7" id="KW-0812">Transmembrane</keyword>
<sequence>MDFLHKLKRSHYSKSLLTALLLIDILLIIIAFRVSYHQLTVDRADYLSYYQPFLIITILLWIITSLFCDVYQTDNLRKISTILISTLVSSLLSGLIIASYITFLQQYHYPTEFLTPFISISITSLILVKVVLFLIYKRYRSLDKNRKKVVIIGYTSTGKNLYNYFVKDQPLGYKFMGFFDSGVKFVNNENDYRGNLSQVKQFCIRNNVDEIYYALPNNISYVKDLAKFADDNFIYFGLVQDAGGLDQMRIDTQFYNNGRIPILTPRRDPLKIFYNRQIKRGFDIAFSSGVILFLFPFILPIIALLIRLDSPGPIFFKQLRSGKNGKPFWCYKFRTMRVNDEANAKQAEKNDSRITRVGSILRKTSIDELPQFFNVFLGDMSVVGPRPHMLKHTEEYSEIIENFKVRHFINSGITGYAQVNGLRGETKDDSLMKKRVEYDTWYLENWSLSLDIKIIFKTVWNAVRGEENAY</sequence>
<comment type="subcellular location">
    <subcellularLocation>
        <location evidence="1">Membrane</location>
        <topology evidence="1">Multi-pass membrane protein</topology>
    </subcellularLocation>
</comment>
<evidence type="ECO:0000256" key="6">
    <source>
        <dbReference type="ARBA" id="ARBA00023136"/>
    </source>
</evidence>
<dbReference type="PANTHER" id="PTHR30576">
    <property type="entry name" value="COLANIC BIOSYNTHESIS UDP-GLUCOSE LIPID CARRIER TRANSFERASE"/>
    <property type="match status" value="1"/>
</dbReference>
<evidence type="ECO:0000256" key="7">
    <source>
        <dbReference type="SAM" id="Phobius"/>
    </source>
</evidence>
<dbReference type="GO" id="GO:0016020">
    <property type="term" value="C:membrane"/>
    <property type="evidence" value="ECO:0007669"/>
    <property type="project" value="UniProtKB-SubCell"/>
</dbReference>
<name>A0AA49GKN7_9BACT</name>
<dbReference type="Pfam" id="PF02397">
    <property type="entry name" value="Bac_transf"/>
    <property type="match status" value="1"/>
</dbReference>
<organism evidence="9">
    <name type="scientific">Roseihalotalea indica</name>
    <dbReference type="NCBI Taxonomy" id="2867963"/>
    <lineage>
        <taxon>Bacteria</taxon>
        <taxon>Pseudomonadati</taxon>
        <taxon>Bacteroidota</taxon>
        <taxon>Cytophagia</taxon>
        <taxon>Cytophagales</taxon>
        <taxon>Catalimonadaceae</taxon>
        <taxon>Roseihalotalea</taxon>
    </lineage>
</organism>
<dbReference type="Gene3D" id="3.40.50.720">
    <property type="entry name" value="NAD(P)-binding Rossmann-like Domain"/>
    <property type="match status" value="1"/>
</dbReference>
<proteinExistence type="inferred from homology"/>
<evidence type="ECO:0000256" key="3">
    <source>
        <dbReference type="ARBA" id="ARBA00022679"/>
    </source>
</evidence>
<feature type="domain" description="Bacterial sugar transferase" evidence="8">
    <location>
        <begin position="279"/>
        <end position="463"/>
    </location>
</feature>
<dbReference type="Pfam" id="PF13727">
    <property type="entry name" value="CoA_binding_3"/>
    <property type="match status" value="1"/>
</dbReference>
<evidence type="ECO:0000256" key="2">
    <source>
        <dbReference type="ARBA" id="ARBA00006464"/>
    </source>
</evidence>
<dbReference type="InterPro" id="IPR017473">
    <property type="entry name" value="Undecaprenyl-P_gluc_Ptfrase"/>
</dbReference>
<keyword evidence="3 9" id="KW-0808">Transferase</keyword>
<feature type="transmembrane region" description="Helical" evidence="7">
    <location>
        <begin position="79"/>
        <end position="101"/>
    </location>
</feature>
<evidence type="ECO:0000313" key="9">
    <source>
        <dbReference type="EMBL" id="WKN36650.1"/>
    </source>
</evidence>